<dbReference type="EMBL" id="MN740110">
    <property type="protein sequence ID" value="QHT88158.1"/>
    <property type="molecule type" value="Genomic_DNA"/>
</dbReference>
<organism evidence="2">
    <name type="scientific">viral metagenome</name>
    <dbReference type="NCBI Taxonomy" id="1070528"/>
    <lineage>
        <taxon>unclassified sequences</taxon>
        <taxon>metagenomes</taxon>
        <taxon>organismal metagenomes</taxon>
    </lineage>
</organism>
<keyword evidence="1" id="KW-0472">Membrane</keyword>
<keyword evidence="1" id="KW-1133">Transmembrane helix</keyword>
<evidence type="ECO:0000313" key="2">
    <source>
        <dbReference type="EMBL" id="QHT88158.1"/>
    </source>
</evidence>
<reference evidence="2" key="1">
    <citation type="journal article" date="2020" name="Nature">
        <title>Giant virus diversity and host interactions through global metagenomics.</title>
        <authorList>
            <person name="Schulz F."/>
            <person name="Roux S."/>
            <person name="Paez-Espino D."/>
            <person name="Jungbluth S."/>
            <person name="Walsh D.A."/>
            <person name="Denef V.J."/>
            <person name="McMahon K.D."/>
            <person name="Konstantinidis K.T."/>
            <person name="Eloe-Fadrosh E.A."/>
            <person name="Kyrpides N.C."/>
            <person name="Woyke T."/>
        </authorList>
    </citation>
    <scope>NUCLEOTIDE SEQUENCE</scope>
    <source>
        <strain evidence="2">GVMAG-M-3300023184-24</strain>
    </source>
</reference>
<sequence length="142" mass="16608">MSNLSLNNKIINSLNRSRYIDKLKGNIGAIKYNNRTPIHHKIIDTYEDLTSNIPTRNIIVFVSILIIVSILLYYFKPSIIMTTKKDIRSLNISSNKKPDTVISYWKFILYSIIISIIIYTILYLLKNKITYIGKLFQNNDIY</sequence>
<proteinExistence type="predicted"/>
<protein>
    <submittedName>
        <fullName evidence="2">Uncharacterized protein</fullName>
    </submittedName>
</protein>
<feature type="transmembrane region" description="Helical" evidence="1">
    <location>
        <begin position="107"/>
        <end position="125"/>
    </location>
</feature>
<feature type="transmembrane region" description="Helical" evidence="1">
    <location>
        <begin position="58"/>
        <end position="75"/>
    </location>
</feature>
<evidence type="ECO:0000256" key="1">
    <source>
        <dbReference type="SAM" id="Phobius"/>
    </source>
</evidence>
<dbReference type="AlphaFoldDB" id="A0A6C0I575"/>
<keyword evidence="1" id="KW-0812">Transmembrane</keyword>
<accession>A0A6C0I575</accession>
<name>A0A6C0I575_9ZZZZ</name>